<dbReference type="InterPro" id="IPR052177">
    <property type="entry name" value="Divisome_Glycosyl_Hydrolase"/>
</dbReference>
<dbReference type="AlphaFoldDB" id="A0A4R4ZBX1"/>
<comment type="caution">
    <text evidence="4">The sequence shown here is derived from an EMBL/GenBank/DDBJ whole genome shotgun (WGS) entry which is preliminary data.</text>
</comment>
<sequence>MRTRRWGTALLGAAALTFPTAGPVHAAQEPASGPGVIAADGVRQEITAIDPPSRAAGVLALYTPAFQPTTGTNAFGAEAVLRRTAERDVYEVLDVCTALTSPACPNPGDNAIPADGAVLSASPGGSPDVRLFLRDHVRKGDRIRLDGMLFRSVSATLDAMNPTAAGNPGGVDPATGACFPGCRGAEQLLAYISSPTQGERTGTNANGFEVTVVDGRVTARGGGDSLIPPGGFVLSGHGSKGEWLSANAVLGASVTLDAGRVTVSVDAGTYARGAEQQIAAAEAGLAEAEGSCLPVDAEAAGRHLAEARDLLGRAGAEPDERAAAELAQRAGQAAVRAWYRTRESRPAEGRGLWVRPTETTAEQIEKSLDRIQSTGVNLIFLETLWQGYTIFPSEVAAKWGVEAQRPNMKGFDPLQVWIDGAHRRGIELHAWVHTFYAGHQSANGGPGPILTAHPEWAAVEREDVGKAGPQPSSQEAGYYFLDPAMPEPRQYVKEVFREILTRYRTDGLHLDYIRYPVSVPYQASFSYSDHSRAAFAREHDGADPYTLTMDDPRWTQWNAWRERQVTSFVSEVRALQREAAPETRL</sequence>
<dbReference type="Pfam" id="PF02638">
    <property type="entry name" value="GHL10"/>
    <property type="match status" value="1"/>
</dbReference>
<gene>
    <name evidence="4" type="ORF">E1286_06565</name>
</gene>
<evidence type="ECO:0000256" key="2">
    <source>
        <dbReference type="SAM" id="SignalP"/>
    </source>
</evidence>
<dbReference type="PANTHER" id="PTHR43405:SF1">
    <property type="entry name" value="GLYCOSYL HYDROLASE DIGH"/>
    <property type="match status" value="1"/>
</dbReference>
<dbReference type="Proteomes" id="UP000295302">
    <property type="component" value="Unassembled WGS sequence"/>
</dbReference>
<reference evidence="4 5" key="1">
    <citation type="submission" date="2019-03" db="EMBL/GenBank/DDBJ databases">
        <title>Draft genome sequences of novel Actinobacteria.</title>
        <authorList>
            <person name="Sahin N."/>
            <person name="Ay H."/>
            <person name="Saygin H."/>
        </authorList>
    </citation>
    <scope>NUCLEOTIDE SEQUENCE [LARGE SCALE GENOMIC DNA]</scope>
    <source>
        <strain evidence="4 5">CH32</strain>
    </source>
</reference>
<proteinExistence type="predicted"/>
<evidence type="ECO:0000256" key="1">
    <source>
        <dbReference type="ARBA" id="ARBA00022729"/>
    </source>
</evidence>
<feature type="signal peptide" evidence="2">
    <location>
        <begin position="1"/>
        <end position="26"/>
    </location>
</feature>
<evidence type="ECO:0000313" key="4">
    <source>
        <dbReference type="EMBL" id="TDD53792.1"/>
    </source>
</evidence>
<protein>
    <recommendedName>
        <fullName evidence="3">Glycosyl hydrolase-like 10 domain-containing protein</fullName>
    </recommendedName>
</protein>
<dbReference type="InterPro" id="IPR003790">
    <property type="entry name" value="GHL10"/>
</dbReference>
<organism evidence="4 5">
    <name type="scientific">Nonomuraea terrae</name>
    <dbReference type="NCBI Taxonomy" id="2530383"/>
    <lineage>
        <taxon>Bacteria</taxon>
        <taxon>Bacillati</taxon>
        <taxon>Actinomycetota</taxon>
        <taxon>Actinomycetes</taxon>
        <taxon>Streptosporangiales</taxon>
        <taxon>Streptosporangiaceae</taxon>
        <taxon>Nonomuraea</taxon>
    </lineage>
</organism>
<dbReference type="OrthoDB" id="9773203at2"/>
<name>A0A4R4ZBX1_9ACTN</name>
<dbReference type="Gene3D" id="3.20.20.80">
    <property type="entry name" value="Glycosidases"/>
    <property type="match status" value="1"/>
</dbReference>
<dbReference type="EMBL" id="SMKQ01000011">
    <property type="protein sequence ID" value="TDD53792.1"/>
    <property type="molecule type" value="Genomic_DNA"/>
</dbReference>
<feature type="domain" description="Glycosyl hydrolase-like 10" evidence="3">
    <location>
        <begin position="361"/>
        <end position="581"/>
    </location>
</feature>
<dbReference type="RefSeq" id="WP_132609726.1">
    <property type="nucleotide sequence ID" value="NZ_SMKQ01000011.1"/>
</dbReference>
<accession>A0A4R4ZBX1</accession>
<evidence type="ECO:0000313" key="5">
    <source>
        <dbReference type="Proteomes" id="UP000295302"/>
    </source>
</evidence>
<dbReference type="SUPFAM" id="SSF51445">
    <property type="entry name" value="(Trans)glycosidases"/>
    <property type="match status" value="1"/>
</dbReference>
<dbReference type="PANTHER" id="PTHR43405">
    <property type="entry name" value="GLYCOSYL HYDROLASE DIGH"/>
    <property type="match status" value="1"/>
</dbReference>
<keyword evidence="5" id="KW-1185">Reference proteome</keyword>
<feature type="chain" id="PRO_5020191031" description="Glycosyl hydrolase-like 10 domain-containing protein" evidence="2">
    <location>
        <begin position="27"/>
        <end position="585"/>
    </location>
</feature>
<keyword evidence="1 2" id="KW-0732">Signal</keyword>
<dbReference type="InterPro" id="IPR017853">
    <property type="entry name" value="GH"/>
</dbReference>
<evidence type="ECO:0000259" key="3">
    <source>
        <dbReference type="Pfam" id="PF02638"/>
    </source>
</evidence>